<feature type="region of interest" description="Disordered" evidence="1">
    <location>
        <begin position="408"/>
        <end position="447"/>
    </location>
</feature>
<reference evidence="3" key="1">
    <citation type="submission" date="2021-11" db="EMBL/GenBank/DDBJ databases">
        <title>Cultivation dependent microbiological survey of springs from the worlds oldest radium mine currently devoted to the extraction of radon-saturated water.</title>
        <authorList>
            <person name="Kapinusova G."/>
            <person name="Smrhova T."/>
            <person name="Strejcek M."/>
            <person name="Suman J."/>
            <person name="Jani K."/>
            <person name="Pajer P."/>
            <person name="Uhlik O."/>
        </authorList>
    </citation>
    <scope>NUCLEOTIDE SEQUENCE [LARGE SCALE GENOMIC DNA]</scope>
    <source>
        <strain evidence="3">J379</strain>
    </source>
</reference>
<evidence type="ECO:0000256" key="1">
    <source>
        <dbReference type="SAM" id="MobiDB-lite"/>
    </source>
</evidence>
<sequence length="447" mass="49410">MRERYRPLGDSRQLDRVFAIANSAGSDAVFIDSPYIDLDYRSDHSHFYGRAFKPPPDVTERLVFTRGDEITGISVIRPIPQQVGRTVMVPPLELASYISCTATASVNVFGQEWPVSGFPFSSQDGEYGVCAHAAIWAMARYHHLRFSTDRYTVSGIIDAAGMRERADRTARSNGLYVFDIVRAFRGLGLPALTYDVGEIPPPENLDKVICRYLNSAIPVGIVTENHMIVACGYGERPDGTIFYFVSDDNHSAYERVDQVPQGTASGAWKMLVIPLPGRMHVSGEAAEARAEQAFEDRIRATAGPGHLLAKWEQDELRVRTYATPSPTYTNGLAERSLPQGIVQHHLYAPKSGWLWITEFQDLTRPEAERVVGEIAVDATSLRLDPTPLFGNIDGWAYRWEPGDEEPEVTQAVQAGSAHSSAIGDRTEIVPPPPPPPFMRQGPAPVTD</sequence>
<protein>
    <recommendedName>
        <fullName evidence="4">Peptidase C39-like domain-containing protein</fullName>
    </recommendedName>
</protein>
<name>A0ABY5PIR7_9ACTN</name>
<dbReference type="Proteomes" id="UP001058860">
    <property type="component" value="Chromosome"/>
</dbReference>
<organism evidence="2 3">
    <name type="scientific">Svornostia abyssi</name>
    <dbReference type="NCBI Taxonomy" id="2898438"/>
    <lineage>
        <taxon>Bacteria</taxon>
        <taxon>Bacillati</taxon>
        <taxon>Actinomycetota</taxon>
        <taxon>Thermoleophilia</taxon>
        <taxon>Solirubrobacterales</taxon>
        <taxon>Baekduiaceae</taxon>
        <taxon>Svornostia</taxon>
    </lineage>
</organism>
<feature type="compositionally biased region" description="Polar residues" evidence="1">
    <location>
        <begin position="410"/>
        <end position="419"/>
    </location>
</feature>
<accession>A0ABY5PIR7</accession>
<gene>
    <name evidence="2" type="ORF">LRS13_02955</name>
</gene>
<evidence type="ECO:0000313" key="2">
    <source>
        <dbReference type="EMBL" id="UUY04511.1"/>
    </source>
</evidence>
<keyword evidence="3" id="KW-1185">Reference proteome</keyword>
<proteinExistence type="predicted"/>
<dbReference type="RefSeq" id="WP_353864993.1">
    <property type="nucleotide sequence ID" value="NZ_CP088295.1"/>
</dbReference>
<evidence type="ECO:0008006" key="4">
    <source>
        <dbReference type="Google" id="ProtNLM"/>
    </source>
</evidence>
<evidence type="ECO:0000313" key="3">
    <source>
        <dbReference type="Proteomes" id="UP001058860"/>
    </source>
</evidence>
<dbReference type="EMBL" id="CP088295">
    <property type="protein sequence ID" value="UUY04511.1"/>
    <property type="molecule type" value="Genomic_DNA"/>
</dbReference>